<reference evidence="2" key="1">
    <citation type="journal article" date="2020" name="Stud. Mycol.">
        <title>101 Dothideomycetes genomes: A test case for predicting lifestyles and emergence of pathogens.</title>
        <authorList>
            <person name="Haridas S."/>
            <person name="Albert R."/>
            <person name="Binder M."/>
            <person name="Bloem J."/>
            <person name="LaButti K."/>
            <person name="Salamov A."/>
            <person name="Andreopoulos B."/>
            <person name="Baker S."/>
            <person name="Barry K."/>
            <person name="Bills G."/>
            <person name="Bluhm B."/>
            <person name="Cannon C."/>
            <person name="Castanera R."/>
            <person name="Culley D."/>
            <person name="Daum C."/>
            <person name="Ezra D."/>
            <person name="Gonzalez J."/>
            <person name="Henrissat B."/>
            <person name="Kuo A."/>
            <person name="Liang C."/>
            <person name="Lipzen A."/>
            <person name="Lutzoni F."/>
            <person name="Magnuson J."/>
            <person name="Mondo S."/>
            <person name="Nolan M."/>
            <person name="Ohm R."/>
            <person name="Pangilinan J."/>
            <person name="Park H.-J."/>
            <person name="Ramirez L."/>
            <person name="Alfaro M."/>
            <person name="Sun H."/>
            <person name="Tritt A."/>
            <person name="Yoshinaga Y."/>
            <person name="Zwiers L.-H."/>
            <person name="Turgeon B."/>
            <person name="Goodwin S."/>
            <person name="Spatafora J."/>
            <person name="Crous P."/>
            <person name="Grigoriev I."/>
        </authorList>
    </citation>
    <scope>NUCLEOTIDE SEQUENCE [LARGE SCALE GENOMIC DNA]</scope>
    <source>
        <strain evidence="2">CBS 304.66</strain>
    </source>
</reference>
<dbReference type="InterPro" id="IPR011002">
    <property type="entry name" value="FliG_a-hlx"/>
</dbReference>
<name>A0A9P4KFJ9_9PLEO</name>
<evidence type="ECO:0000313" key="2">
    <source>
        <dbReference type="Proteomes" id="UP000800093"/>
    </source>
</evidence>
<dbReference type="AlphaFoldDB" id="A0A9P4KFJ9"/>
<accession>A0A9P4KFJ9</accession>
<sequence length="141" mass="15976">MHRPAGQWKKRRTREPCEELEGLIDNTRHRLAAIPRKGHLVPGITNETVLNNLSQQCIQVADELLETLDSIKVRTDNGAQKSVVQAVKAMRKQGHIEALQRTLDRISKQLVDGINTEQLEDINARLREMAVENTLLEVNPT</sequence>
<proteinExistence type="predicted"/>
<keyword evidence="2" id="KW-1185">Reference proteome</keyword>
<dbReference type="SUPFAM" id="SSF48029">
    <property type="entry name" value="FliG"/>
    <property type="match status" value="1"/>
</dbReference>
<dbReference type="Proteomes" id="UP000800093">
    <property type="component" value="Unassembled WGS sequence"/>
</dbReference>
<organism evidence="1 2">
    <name type="scientific">Lojkania enalia</name>
    <dbReference type="NCBI Taxonomy" id="147567"/>
    <lineage>
        <taxon>Eukaryota</taxon>
        <taxon>Fungi</taxon>
        <taxon>Dikarya</taxon>
        <taxon>Ascomycota</taxon>
        <taxon>Pezizomycotina</taxon>
        <taxon>Dothideomycetes</taxon>
        <taxon>Pleosporomycetidae</taxon>
        <taxon>Pleosporales</taxon>
        <taxon>Pleosporales incertae sedis</taxon>
        <taxon>Lojkania</taxon>
    </lineage>
</organism>
<comment type="caution">
    <text evidence="1">The sequence shown here is derived from an EMBL/GenBank/DDBJ whole genome shotgun (WGS) entry which is preliminary data.</text>
</comment>
<dbReference type="EMBL" id="ML986605">
    <property type="protein sequence ID" value="KAF2265525.1"/>
    <property type="molecule type" value="Genomic_DNA"/>
</dbReference>
<protein>
    <submittedName>
        <fullName evidence="1">Uncharacterized protein</fullName>
    </submittedName>
</protein>
<evidence type="ECO:0000313" key="1">
    <source>
        <dbReference type="EMBL" id="KAF2265525.1"/>
    </source>
</evidence>
<gene>
    <name evidence="1" type="ORF">CC78DRAFT_186431</name>
</gene>